<keyword evidence="2 7" id="KW-0699">rRNA-binding</keyword>
<comment type="caution">
    <text evidence="8">The sequence shown here is derived from an EMBL/GenBank/DDBJ whole genome shotgun (WGS) entry which is preliminary data.</text>
</comment>
<dbReference type="EMBL" id="PEWD01000064">
    <property type="protein sequence ID" value="PIU68652.1"/>
    <property type="molecule type" value="Genomic_DNA"/>
</dbReference>
<dbReference type="GO" id="GO:0019843">
    <property type="term" value="F:rRNA binding"/>
    <property type="evidence" value="ECO:0007669"/>
    <property type="project" value="UniProtKB-UniRule"/>
</dbReference>
<dbReference type="FunFam" id="3.30.1370.30:FF:000002">
    <property type="entry name" value="30S ribosomal protein S8"/>
    <property type="match status" value="1"/>
</dbReference>
<evidence type="ECO:0000256" key="3">
    <source>
        <dbReference type="ARBA" id="ARBA00022884"/>
    </source>
</evidence>
<dbReference type="InterPro" id="IPR000630">
    <property type="entry name" value="Ribosomal_uS8"/>
</dbReference>
<comment type="subunit">
    <text evidence="7">Part of the 30S ribosomal subunit. Contacts proteins S5 and S12.</text>
</comment>
<comment type="similarity">
    <text evidence="1 7">Belongs to the universal ribosomal protein uS8 family.</text>
</comment>
<evidence type="ECO:0000256" key="5">
    <source>
        <dbReference type="ARBA" id="ARBA00023274"/>
    </source>
</evidence>
<proteinExistence type="inferred from homology"/>
<dbReference type="GO" id="GO:0003735">
    <property type="term" value="F:structural constituent of ribosome"/>
    <property type="evidence" value="ECO:0007669"/>
    <property type="project" value="InterPro"/>
</dbReference>
<evidence type="ECO:0000256" key="2">
    <source>
        <dbReference type="ARBA" id="ARBA00022730"/>
    </source>
</evidence>
<evidence type="ECO:0000313" key="8">
    <source>
        <dbReference type="EMBL" id="PIU68652.1"/>
    </source>
</evidence>
<dbReference type="Proteomes" id="UP000229916">
    <property type="component" value="Unassembled WGS sequence"/>
</dbReference>
<dbReference type="InterPro" id="IPR035987">
    <property type="entry name" value="Ribosomal_uS8_sf"/>
</dbReference>
<dbReference type="GO" id="GO:1990904">
    <property type="term" value="C:ribonucleoprotein complex"/>
    <property type="evidence" value="ECO:0007669"/>
    <property type="project" value="UniProtKB-KW"/>
</dbReference>
<dbReference type="Gene3D" id="3.30.1490.10">
    <property type="match status" value="1"/>
</dbReference>
<evidence type="ECO:0000256" key="7">
    <source>
        <dbReference type="HAMAP-Rule" id="MF_01302"/>
    </source>
</evidence>
<name>A0A2M7AMP3_UNCKA</name>
<comment type="function">
    <text evidence="7">One of the primary rRNA binding proteins, it binds directly to 16S rRNA central domain where it helps coordinate assembly of the platform of the 30S subunit.</text>
</comment>
<evidence type="ECO:0000256" key="1">
    <source>
        <dbReference type="ARBA" id="ARBA00006471"/>
    </source>
</evidence>
<protein>
    <recommendedName>
        <fullName evidence="6 7">Small ribosomal subunit protein uS8</fullName>
    </recommendedName>
</protein>
<dbReference type="NCBIfam" id="NF001109">
    <property type="entry name" value="PRK00136.1"/>
    <property type="match status" value="1"/>
</dbReference>
<keyword evidence="5 7" id="KW-0687">Ribonucleoprotein</keyword>
<keyword evidence="3 7" id="KW-0694">RNA-binding</keyword>
<dbReference type="PANTHER" id="PTHR11758">
    <property type="entry name" value="40S RIBOSOMAL PROTEIN S15A"/>
    <property type="match status" value="1"/>
</dbReference>
<dbReference type="GO" id="GO:0005840">
    <property type="term" value="C:ribosome"/>
    <property type="evidence" value="ECO:0007669"/>
    <property type="project" value="UniProtKB-KW"/>
</dbReference>
<reference evidence="9" key="1">
    <citation type="submission" date="2017-09" db="EMBL/GenBank/DDBJ databases">
        <title>Depth-based differentiation of microbial function through sediment-hosted aquifers and enrichment of novel symbionts in the deep terrestrial subsurface.</title>
        <authorList>
            <person name="Probst A.J."/>
            <person name="Ladd B."/>
            <person name="Jarett J.K."/>
            <person name="Geller-Mcgrath D.E."/>
            <person name="Sieber C.M.K."/>
            <person name="Emerson J.B."/>
            <person name="Anantharaman K."/>
            <person name="Thomas B.C."/>
            <person name="Malmstrom R."/>
            <person name="Stieglmeier M."/>
            <person name="Klingl A."/>
            <person name="Woyke T."/>
            <person name="Ryan C.M."/>
            <person name="Banfield J.F."/>
        </authorList>
    </citation>
    <scope>NUCLEOTIDE SEQUENCE [LARGE SCALE GENOMIC DNA]</scope>
</reference>
<evidence type="ECO:0000313" key="9">
    <source>
        <dbReference type="Proteomes" id="UP000229916"/>
    </source>
</evidence>
<dbReference type="GO" id="GO:0005737">
    <property type="term" value="C:cytoplasm"/>
    <property type="evidence" value="ECO:0007669"/>
    <property type="project" value="UniProtKB-ARBA"/>
</dbReference>
<dbReference type="HAMAP" id="MF_01302_B">
    <property type="entry name" value="Ribosomal_uS8_B"/>
    <property type="match status" value="1"/>
</dbReference>
<dbReference type="SUPFAM" id="SSF56047">
    <property type="entry name" value="Ribosomal protein S8"/>
    <property type="match status" value="1"/>
</dbReference>
<gene>
    <name evidence="7" type="primary">rpsH</name>
    <name evidence="8" type="ORF">COS81_03170</name>
</gene>
<dbReference type="AlphaFoldDB" id="A0A2M7AMP3"/>
<keyword evidence="4 7" id="KW-0689">Ribosomal protein</keyword>
<organism evidence="8 9">
    <name type="scientific">candidate division WWE3 bacterium CG06_land_8_20_14_3_00_42_16</name>
    <dbReference type="NCBI Taxonomy" id="1975083"/>
    <lineage>
        <taxon>Bacteria</taxon>
        <taxon>Katanobacteria</taxon>
    </lineage>
</organism>
<dbReference type="Pfam" id="PF00410">
    <property type="entry name" value="Ribosomal_S8"/>
    <property type="match status" value="1"/>
</dbReference>
<dbReference type="FunFam" id="3.30.1490.10:FF:000001">
    <property type="entry name" value="30S ribosomal protein S8"/>
    <property type="match status" value="1"/>
</dbReference>
<evidence type="ECO:0000256" key="6">
    <source>
        <dbReference type="ARBA" id="ARBA00035258"/>
    </source>
</evidence>
<dbReference type="Gene3D" id="3.30.1370.30">
    <property type="match status" value="1"/>
</dbReference>
<sequence>MSSDPIADLLTKIRNAGMARKKETEAPHSKIKEMLVKILKQEGLIEDYKIEDQTIRIYLKFVKNHFIILGLERISKPGLRRYIKVKKIRPDRSKINIISTSQGLMTDREAFKKKLGGEILCQIR</sequence>
<evidence type="ECO:0000256" key="4">
    <source>
        <dbReference type="ARBA" id="ARBA00022980"/>
    </source>
</evidence>
<dbReference type="GO" id="GO:0006412">
    <property type="term" value="P:translation"/>
    <property type="evidence" value="ECO:0007669"/>
    <property type="project" value="UniProtKB-UniRule"/>
</dbReference>
<accession>A0A2M7AMP3</accession>